<feature type="signal peptide" evidence="1">
    <location>
        <begin position="1"/>
        <end position="17"/>
    </location>
</feature>
<comment type="caution">
    <text evidence="2">The sequence shown here is derived from an EMBL/GenBank/DDBJ whole genome shotgun (WGS) entry which is preliminary data.</text>
</comment>
<accession>A0ABD0SRN4</accession>
<evidence type="ECO:0000313" key="2">
    <source>
        <dbReference type="EMBL" id="KAL0821639.1"/>
    </source>
</evidence>
<name>A0ABD0SRN4_LOXSC</name>
<proteinExistence type="predicted"/>
<evidence type="ECO:0000256" key="1">
    <source>
        <dbReference type="SAM" id="SignalP"/>
    </source>
</evidence>
<dbReference type="EMBL" id="JBEDNZ010000017">
    <property type="protein sequence ID" value="KAL0821639.1"/>
    <property type="molecule type" value="Genomic_DNA"/>
</dbReference>
<gene>
    <name evidence="2" type="ORF">ABMA28_005080</name>
</gene>
<protein>
    <submittedName>
        <fullName evidence="2">Uncharacterized protein</fullName>
    </submittedName>
</protein>
<reference evidence="2 3" key="1">
    <citation type="submission" date="2024-06" db="EMBL/GenBank/DDBJ databases">
        <title>A chromosome-level genome assembly of beet webworm, Loxostege sticticalis.</title>
        <authorList>
            <person name="Zhang Y."/>
        </authorList>
    </citation>
    <scope>NUCLEOTIDE SEQUENCE [LARGE SCALE GENOMIC DNA]</scope>
    <source>
        <strain evidence="2">AQ028</strain>
        <tissue evidence="2">Male pupae</tissue>
    </source>
</reference>
<keyword evidence="1" id="KW-0732">Signal</keyword>
<feature type="chain" id="PRO_5044821663" evidence="1">
    <location>
        <begin position="18"/>
        <end position="178"/>
    </location>
</feature>
<dbReference type="Proteomes" id="UP001549921">
    <property type="component" value="Unassembled WGS sequence"/>
</dbReference>
<sequence>MQSSFWILIIRLTLTQAFFFFEEKHEPILFCIKICPLYCSPRRHDEDASSLIYIEDEPPHYPYYDDSPHPYHLGHYVFCHGPKPTTKPKPTTTTPMPTTTEEPTYIWFVYHNIKIFMRILIGIGQEINYQHPFLPDSVLYSVKRSPTYWKYKHVDISLLKFRTHSTFLGQFMCSYSFE</sequence>
<evidence type="ECO:0000313" key="3">
    <source>
        <dbReference type="Proteomes" id="UP001549921"/>
    </source>
</evidence>
<dbReference type="AlphaFoldDB" id="A0ABD0SRN4"/>
<organism evidence="2 3">
    <name type="scientific">Loxostege sticticalis</name>
    <name type="common">Beet webworm moth</name>
    <dbReference type="NCBI Taxonomy" id="481309"/>
    <lineage>
        <taxon>Eukaryota</taxon>
        <taxon>Metazoa</taxon>
        <taxon>Ecdysozoa</taxon>
        <taxon>Arthropoda</taxon>
        <taxon>Hexapoda</taxon>
        <taxon>Insecta</taxon>
        <taxon>Pterygota</taxon>
        <taxon>Neoptera</taxon>
        <taxon>Endopterygota</taxon>
        <taxon>Lepidoptera</taxon>
        <taxon>Glossata</taxon>
        <taxon>Ditrysia</taxon>
        <taxon>Pyraloidea</taxon>
        <taxon>Crambidae</taxon>
        <taxon>Pyraustinae</taxon>
        <taxon>Loxostege</taxon>
    </lineage>
</organism>